<dbReference type="Pfam" id="PF24859">
    <property type="entry name" value="FdhE_central"/>
    <property type="match status" value="1"/>
</dbReference>
<dbReference type="InterPro" id="IPR024064">
    <property type="entry name" value="FdhE-like_sf"/>
</dbReference>
<dbReference type="GO" id="GO:0008199">
    <property type="term" value="F:ferric iron binding"/>
    <property type="evidence" value="ECO:0007669"/>
    <property type="project" value="TreeGrafter"/>
</dbReference>
<feature type="domain" description="FdhE central" evidence="1">
    <location>
        <begin position="113"/>
        <end position="146"/>
    </location>
</feature>
<sequence length="227" mass="25463">MYTEDQVAECLRDLSSEFALNGADVLIESAFRIARELSGSGVPAGDGERYRVYLELCEVAGCEPRDPEDVLGDQDAWFRDPSSDVDPVAVLALKALLWSRHASAPDGTMDRKCPVCGSDPDFFYIDGDGRLHLVCSRCDYEWRYLRTGCPFCGGNDPRDISYVISDDGFSRLRRCSRCGRSMFGVDERRAHRSFCYFLEKLLTGYALSLVNADRTGPSPDDPDKRRK</sequence>
<dbReference type="PANTHER" id="PTHR37689">
    <property type="entry name" value="PROTEIN FDHE"/>
    <property type="match status" value="1"/>
</dbReference>
<dbReference type="GO" id="GO:0051604">
    <property type="term" value="P:protein maturation"/>
    <property type="evidence" value="ECO:0007669"/>
    <property type="project" value="TreeGrafter"/>
</dbReference>
<dbReference type="InterPro" id="IPR056797">
    <property type="entry name" value="FdhE_central"/>
</dbReference>
<dbReference type="GO" id="GO:0005829">
    <property type="term" value="C:cytosol"/>
    <property type="evidence" value="ECO:0007669"/>
    <property type="project" value="TreeGrafter"/>
</dbReference>
<keyword evidence="3" id="KW-1185">Reference proteome</keyword>
<dbReference type="EMBL" id="AP018732">
    <property type="protein sequence ID" value="BBE42152.1"/>
    <property type="molecule type" value="Genomic_DNA"/>
</dbReference>
<dbReference type="SUPFAM" id="SSF144020">
    <property type="entry name" value="FdhE-like"/>
    <property type="match status" value="1"/>
</dbReference>
<dbReference type="Proteomes" id="UP000509448">
    <property type="component" value="Chromosome"/>
</dbReference>
<evidence type="ECO:0000313" key="3">
    <source>
        <dbReference type="Proteomes" id="UP000509448"/>
    </source>
</evidence>
<protein>
    <submittedName>
        <fullName evidence="2">Formate dehydrogenase formation protein FdhE</fullName>
    </submittedName>
</protein>
<name>A0A4P2VE86_9ARCH</name>
<gene>
    <name evidence="2" type="ORF">NAS2_0763</name>
</gene>
<organism evidence="2 3">
    <name type="scientific">Conexivisphaera calida</name>
    <dbReference type="NCBI Taxonomy" id="1874277"/>
    <lineage>
        <taxon>Archaea</taxon>
        <taxon>Nitrososphaerota</taxon>
        <taxon>Conexivisphaeria</taxon>
        <taxon>Conexivisphaerales</taxon>
        <taxon>Conexivisphaeraceae</taxon>
        <taxon>Conexivisphaera</taxon>
    </lineage>
</organism>
<dbReference type="PANTHER" id="PTHR37689:SF1">
    <property type="entry name" value="PROTEIN FDHE"/>
    <property type="match status" value="1"/>
</dbReference>
<evidence type="ECO:0000313" key="2">
    <source>
        <dbReference type="EMBL" id="BBE42152.1"/>
    </source>
</evidence>
<accession>A0A4P2VE86</accession>
<reference evidence="2 3" key="1">
    <citation type="journal article" date="2019" name="ISME J.">
        <title>Isolation and characterization of a thermophilic sulfur- and iron-reducing thaumarchaeote from a terrestrial acidic hot spring.</title>
        <authorList>
            <person name="Kato S."/>
            <person name="Itoh T."/>
            <person name="Yuki M."/>
            <person name="Nagamori M."/>
            <person name="Ohnishi M."/>
            <person name="Uematsu K."/>
            <person name="Suzuki K."/>
            <person name="Takashina T."/>
            <person name="Ohkuma M."/>
        </authorList>
    </citation>
    <scope>NUCLEOTIDE SEQUENCE [LARGE SCALE GENOMIC DNA]</scope>
    <source>
        <strain evidence="2 3">NAS-02</strain>
    </source>
</reference>
<dbReference type="InterPro" id="IPR006452">
    <property type="entry name" value="Formate_DH_accessory"/>
</dbReference>
<dbReference type="KEGG" id="ccai:NAS2_0763"/>
<evidence type="ECO:0000259" key="1">
    <source>
        <dbReference type="Pfam" id="PF24859"/>
    </source>
</evidence>
<dbReference type="AlphaFoldDB" id="A0A4P2VE86"/>
<dbReference type="Gene3D" id="3.90.1670.10">
    <property type="entry name" value="FdhE-like domain"/>
    <property type="match status" value="1"/>
</dbReference>
<proteinExistence type="predicted"/>